<comment type="caution">
    <text evidence="2">The sequence shown here is derived from an EMBL/GenBank/DDBJ whole genome shotgun (WGS) entry which is preliminary data.</text>
</comment>
<dbReference type="Pfam" id="PF04028">
    <property type="entry name" value="DUF374"/>
    <property type="match status" value="1"/>
</dbReference>
<accession>A0A8J2BGS2</accession>
<evidence type="ECO:0000313" key="3">
    <source>
        <dbReference type="Proteomes" id="UP000663859"/>
    </source>
</evidence>
<reference evidence="2" key="1">
    <citation type="submission" date="2021-02" db="EMBL/GenBank/DDBJ databases">
        <authorList>
            <person name="Cremers G."/>
            <person name="Picone N."/>
        </authorList>
    </citation>
    <scope>NUCLEOTIDE SEQUENCE</scope>
    <source>
        <strain evidence="2">PQ17</strain>
    </source>
</reference>
<dbReference type="GO" id="GO:0016746">
    <property type="term" value="F:acyltransferase activity"/>
    <property type="evidence" value="ECO:0007669"/>
    <property type="project" value="UniProtKB-KW"/>
</dbReference>
<feature type="domain" description="DUF374" evidence="1">
    <location>
        <begin position="66"/>
        <end position="132"/>
    </location>
</feature>
<keyword evidence="2" id="KW-0808">Transferase</keyword>
<keyword evidence="3" id="KW-1185">Reference proteome</keyword>
<name>A0A8J2BGS2_9BACT</name>
<dbReference type="SUPFAM" id="SSF69593">
    <property type="entry name" value="Glycerol-3-phosphate (1)-acyltransferase"/>
    <property type="match status" value="1"/>
</dbReference>
<protein>
    <submittedName>
        <fullName evidence="2">Putative enzyme</fullName>
        <ecNumber evidence="2">2.3.1.-</ecNumber>
    </submittedName>
</protein>
<proteinExistence type="predicted"/>
<dbReference type="EC" id="2.3.1.-" evidence="2"/>
<evidence type="ECO:0000259" key="1">
    <source>
        <dbReference type="Pfam" id="PF04028"/>
    </source>
</evidence>
<gene>
    <name evidence="2" type="ORF">MPNT_120017</name>
</gene>
<sequence length="210" mass="23905">MALKHWLRRFPTRPMAILVQGVAKTVVYDLHDPAGLIAHPPNSSLIFAFWHNRFFLLPYLYRQFLPGRKLAVLISHSNDGQYLSRLLTQFSVLPIRGSTSRKASSGFRAMVRLAQRGGWDLGIAPDGPRGPRYSIQKGILQLSQLTGLAIVPVTYHLTRKLELRSWDRFQVPLPFSYCRLCIGAPFSVPYDASEKELQVYQERLRVELGS</sequence>
<organism evidence="2 3">
    <name type="scientific">Candidatus Methylacidithermus pantelleriae</name>
    <dbReference type="NCBI Taxonomy" id="2744239"/>
    <lineage>
        <taxon>Bacteria</taxon>
        <taxon>Pseudomonadati</taxon>
        <taxon>Verrucomicrobiota</taxon>
        <taxon>Methylacidiphilae</taxon>
        <taxon>Methylacidiphilales</taxon>
        <taxon>Methylacidiphilaceae</taxon>
        <taxon>Candidatus Methylacidithermus</taxon>
    </lineage>
</organism>
<keyword evidence="2" id="KW-0012">Acyltransferase</keyword>
<evidence type="ECO:0000313" key="2">
    <source>
        <dbReference type="EMBL" id="CAF0692436.1"/>
    </source>
</evidence>
<dbReference type="CDD" id="cd07983">
    <property type="entry name" value="LPLAT_DUF374-like"/>
    <property type="match status" value="1"/>
</dbReference>
<dbReference type="Proteomes" id="UP000663859">
    <property type="component" value="Unassembled WGS sequence"/>
</dbReference>
<dbReference type="EMBL" id="CAJNOB010000004">
    <property type="protein sequence ID" value="CAF0692436.1"/>
    <property type="molecule type" value="Genomic_DNA"/>
</dbReference>
<dbReference type="InterPro" id="IPR007172">
    <property type="entry name" value="DUF374"/>
</dbReference>
<dbReference type="AlphaFoldDB" id="A0A8J2BGS2"/>